<sequence length="285" mass="32023">MRAETHRISANGLSHFVRDSGAEDAPAALLLHGFPDSSVVWTKVTPLLVNAGYRVITPDLRGFGDTDMAASVADYDIQTGAFKDVLAIMDALKIDVAHIAGHDFGAPVAWMLAAQRPERFKTLTAISVGHTRAFLKAGWEQKWRSTYILFHQFRGVCEAAYRANDWALLRKHWSAHGDIEEAIRLLSRSGRLTAGLNWYRANISIGRILRPPPPGTFGEEIVRIPTLGIWSDGEAYLTEAQMMKSKDYVDAPWRYERMKDASHWISYDAPEALARVMISHWRNHP</sequence>
<dbReference type="PRINTS" id="PR00111">
    <property type="entry name" value="ABHYDROLASE"/>
</dbReference>
<name>A0ABW1L0I9_9PROT</name>
<comment type="caution">
    <text evidence="3">The sequence shown here is derived from an EMBL/GenBank/DDBJ whole genome shotgun (WGS) entry which is preliminary data.</text>
</comment>
<accession>A0ABW1L0I9</accession>
<evidence type="ECO:0000313" key="3">
    <source>
        <dbReference type="EMBL" id="MFC6036896.1"/>
    </source>
</evidence>
<dbReference type="PRINTS" id="PR00412">
    <property type="entry name" value="EPOXHYDRLASE"/>
</dbReference>
<dbReference type="InterPro" id="IPR029058">
    <property type="entry name" value="AB_hydrolase_fold"/>
</dbReference>
<dbReference type="Gene3D" id="3.40.50.1820">
    <property type="entry name" value="alpha/beta hydrolase"/>
    <property type="match status" value="1"/>
</dbReference>
<dbReference type="RefSeq" id="WP_379881854.1">
    <property type="nucleotide sequence ID" value="NZ_JBHPON010000002.1"/>
</dbReference>
<evidence type="ECO:0000256" key="1">
    <source>
        <dbReference type="ARBA" id="ARBA00022801"/>
    </source>
</evidence>
<gene>
    <name evidence="3" type="ORF">ACFMB1_15160</name>
</gene>
<feature type="domain" description="AB hydrolase-1" evidence="2">
    <location>
        <begin position="29"/>
        <end position="269"/>
    </location>
</feature>
<dbReference type="InterPro" id="IPR000073">
    <property type="entry name" value="AB_hydrolase_1"/>
</dbReference>
<dbReference type="SUPFAM" id="SSF53474">
    <property type="entry name" value="alpha/beta-Hydrolases"/>
    <property type="match status" value="1"/>
</dbReference>
<dbReference type="PANTHER" id="PTHR43329">
    <property type="entry name" value="EPOXIDE HYDROLASE"/>
    <property type="match status" value="1"/>
</dbReference>
<dbReference type="EMBL" id="JBHPON010000002">
    <property type="protein sequence ID" value="MFC6036896.1"/>
    <property type="molecule type" value="Genomic_DNA"/>
</dbReference>
<dbReference type="Pfam" id="PF00561">
    <property type="entry name" value="Abhydrolase_1"/>
    <property type="match status" value="1"/>
</dbReference>
<evidence type="ECO:0000259" key="2">
    <source>
        <dbReference type="Pfam" id="PF00561"/>
    </source>
</evidence>
<organism evidence="3 4">
    <name type="scientific">Hyphococcus aureus</name>
    <dbReference type="NCBI Taxonomy" id="2666033"/>
    <lineage>
        <taxon>Bacteria</taxon>
        <taxon>Pseudomonadati</taxon>
        <taxon>Pseudomonadota</taxon>
        <taxon>Alphaproteobacteria</taxon>
        <taxon>Parvularculales</taxon>
        <taxon>Parvularculaceae</taxon>
        <taxon>Hyphococcus</taxon>
    </lineage>
</organism>
<evidence type="ECO:0000313" key="4">
    <source>
        <dbReference type="Proteomes" id="UP001596116"/>
    </source>
</evidence>
<dbReference type="Proteomes" id="UP001596116">
    <property type="component" value="Unassembled WGS sequence"/>
</dbReference>
<proteinExistence type="predicted"/>
<keyword evidence="4" id="KW-1185">Reference proteome</keyword>
<dbReference type="GO" id="GO:0016787">
    <property type="term" value="F:hydrolase activity"/>
    <property type="evidence" value="ECO:0007669"/>
    <property type="project" value="UniProtKB-KW"/>
</dbReference>
<keyword evidence="1 3" id="KW-0378">Hydrolase</keyword>
<dbReference type="InterPro" id="IPR000639">
    <property type="entry name" value="Epox_hydrolase-like"/>
</dbReference>
<protein>
    <submittedName>
        <fullName evidence="3">Alpha/beta fold hydrolase</fullName>
    </submittedName>
</protein>
<reference evidence="3 4" key="1">
    <citation type="submission" date="2024-09" db="EMBL/GenBank/DDBJ databases">
        <authorList>
            <person name="Zhang Z.-H."/>
        </authorList>
    </citation>
    <scope>NUCLEOTIDE SEQUENCE [LARGE SCALE GENOMIC DNA]</scope>
    <source>
        <strain evidence="3 4">HHTR114</strain>
    </source>
</reference>